<dbReference type="RefSeq" id="WP_338086577.1">
    <property type="nucleotide sequence ID" value="NZ_JALXMO010000037.1"/>
</dbReference>
<reference evidence="1 2" key="1">
    <citation type="submission" date="2022-04" db="EMBL/GenBank/DDBJ databases">
        <title>Human microbiome associated bacterial genomes.</title>
        <authorList>
            <person name="Sandstrom S."/>
            <person name="Salamzade R."/>
            <person name="Kalan L.R."/>
        </authorList>
    </citation>
    <scope>NUCLEOTIDE SEQUENCE [LARGE SCALE GENOMIC DNA]</scope>
    <source>
        <strain evidence="2">p3-SID767</strain>
    </source>
</reference>
<protein>
    <submittedName>
        <fullName evidence="1">Abi family protein</fullName>
    </submittedName>
</protein>
<sequence length="189" mass="21512">MRLYTWNISVASAFWGSFNALEVSLRNAVHAELGALAGQEDWWHAALPLHPFEQKRVVEAQLAAQRAQRKDLQTGHVVAELSLGFWIGLLANKYHQRLWVPALHQAFPHVTGKRRDLHKKLETLRKLRNRIAHHEPIFARNLSADHQRVLAVLGTISPAAVEWVEHHSRVPETIARRQAVIDGSETTTF</sequence>
<name>A0ABT2HSR9_9MICC</name>
<accession>A0ABT2HSR9</accession>
<organism evidence="1 2">
    <name type="scientific">Nesterenkonia massiliensis</name>
    <dbReference type="NCBI Taxonomy" id="1232429"/>
    <lineage>
        <taxon>Bacteria</taxon>
        <taxon>Bacillati</taxon>
        <taxon>Actinomycetota</taxon>
        <taxon>Actinomycetes</taxon>
        <taxon>Micrococcales</taxon>
        <taxon>Micrococcaceae</taxon>
        <taxon>Nesterenkonia</taxon>
    </lineage>
</organism>
<evidence type="ECO:0000313" key="2">
    <source>
        <dbReference type="Proteomes" id="UP001205046"/>
    </source>
</evidence>
<proteinExistence type="predicted"/>
<evidence type="ECO:0000313" key="1">
    <source>
        <dbReference type="EMBL" id="MCT1607731.1"/>
    </source>
</evidence>
<comment type="caution">
    <text evidence="1">The sequence shown here is derived from an EMBL/GenBank/DDBJ whole genome shotgun (WGS) entry which is preliminary data.</text>
</comment>
<gene>
    <name evidence="1" type="ORF">M3B43_10470</name>
</gene>
<keyword evidence="2" id="KW-1185">Reference proteome</keyword>
<dbReference type="Proteomes" id="UP001205046">
    <property type="component" value="Unassembled WGS sequence"/>
</dbReference>
<dbReference type="EMBL" id="JALXMO010000037">
    <property type="protein sequence ID" value="MCT1607731.1"/>
    <property type="molecule type" value="Genomic_DNA"/>
</dbReference>